<evidence type="ECO:0000313" key="1">
    <source>
        <dbReference type="EMBL" id="SEQ71121.1"/>
    </source>
</evidence>
<evidence type="ECO:0008006" key="3">
    <source>
        <dbReference type="Google" id="ProtNLM"/>
    </source>
</evidence>
<keyword evidence="2" id="KW-1185">Reference proteome</keyword>
<dbReference type="AlphaFoldDB" id="A0A1H9I8R6"/>
<protein>
    <recommendedName>
        <fullName evidence="3">FlgN protein</fullName>
    </recommendedName>
</protein>
<accession>A0A1H9I8R6</accession>
<dbReference type="InterPro" id="IPR036679">
    <property type="entry name" value="FlgN-like_sf"/>
</dbReference>
<reference evidence="1 2" key="1">
    <citation type="submission" date="2016-10" db="EMBL/GenBank/DDBJ databases">
        <authorList>
            <person name="de Groot N.N."/>
        </authorList>
    </citation>
    <scope>NUCLEOTIDE SEQUENCE [LARGE SCALE GENOMIC DNA]</scope>
    <source>
        <strain evidence="1 2">DSM 22007</strain>
    </source>
</reference>
<dbReference type="Gene3D" id="1.20.58.300">
    <property type="entry name" value="FlgN-like"/>
    <property type="match status" value="1"/>
</dbReference>
<dbReference type="Proteomes" id="UP000198634">
    <property type="component" value="Unassembled WGS sequence"/>
</dbReference>
<dbReference type="EMBL" id="FOEP01000011">
    <property type="protein sequence ID" value="SEQ71121.1"/>
    <property type="molecule type" value="Genomic_DNA"/>
</dbReference>
<evidence type="ECO:0000313" key="2">
    <source>
        <dbReference type="Proteomes" id="UP000198634"/>
    </source>
</evidence>
<dbReference type="STRING" id="657014.SAMN04488092_111101"/>
<dbReference type="OrthoDB" id="7862860at2"/>
<dbReference type="SUPFAM" id="SSF140566">
    <property type="entry name" value="FlgN-like"/>
    <property type="match status" value="1"/>
</dbReference>
<proteinExistence type="predicted"/>
<sequence length="117" mass="13132">MQTDDTQAIIGALDDLLEKERTALIGGDLDVISRLLPEKERLIDALNTSGQREDLIALQGKLMRNHALLDSAMDGIRSVANRLGALRRVRNSLDTYDESGRRTTIEGFREKRVEKRA</sequence>
<organism evidence="1 2">
    <name type="scientific">Thalassovita taeanensis</name>
    <dbReference type="NCBI Taxonomy" id="657014"/>
    <lineage>
        <taxon>Bacteria</taxon>
        <taxon>Pseudomonadati</taxon>
        <taxon>Pseudomonadota</taxon>
        <taxon>Alphaproteobacteria</taxon>
        <taxon>Rhodobacterales</taxon>
        <taxon>Roseobacteraceae</taxon>
        <taxon>Thalassovita</taxon>
    </lineage>
</organism>
<dbReference type="RefSeq" id="WP_090270526.1">
    <property type="nucleotide sequence ID" value="NZ_FOEP01000011.1"/>
</dbReference>
<gene>
    <name evidence="1" type="ORF">SAMN04488092_111101</name>
</gene>
<dbReference type="GO" id="GO:0044780">
    <property type="term" value="P:bacterial-type flagellum assembly"/>
    <property type="evidence" value="ECO:0007669"/>
    <property type="project" value="InterPro"/>
</dbReference>
<name>A0A1H9I8R6_9RHOB</name>